<accession>A0A8D8C6G9</accession>
<name>A0A8D8C6G9_CULPI</name>
<feature type="domain" description="DUF4806" evidence="1">
    <location>
        <begin position="2"/>
        <end position="81"/>
    </location>
</feature>
<evidence type="ECO:0000259" key="1">
    <source>
        <dbReference type="Pfam" id="PF16064"/>
    </source>
</evidence>
<protein>
    <submittedName>
        <fullName evidence="2">(northern house mosquito) hypothetical protein</fullName>
    </submittedName>
</protein>
<evidence type="ECO:0000313" key="2">
    <source>
        <dbReference type="EMBL" id="CAG6487742.1"/>
    </source>
</evidence>
<dbReference type="AlphaFoldDB" id="A0A8D8C6G9"/>
<reference evidence="2" key="1">
    <citation type="submission" date="2021-05" db="EMBL/GenBank/DDBJ databases">
        <authorList>
            <person name="Alioto T."/>
            <person name="Alioto T."/>
            <person name="Gomez Garrido J."/>
        </authorList>
    </citation>
    <scope>NUCLEOTIDE SEQUENCE</scope>
</reference>
<dbReference type="EMBL" id="HBUE01107891">
    <property type="protein sequence ID" value="CAG6487742.1"/>
    <property type="molecule type" value="Transcribed_RNA"/>
</dbReference>
<organism evidence="2">
    <name type="scientific">Culex pipiens</name>
    <name type="common">House mosquito</name>
    <dbReference type="NCBI Taxonomy" id="7175"/>
    <lineage>
        <taxon>Eukaryota</taxon>
        <taxon>Metazoa</taxon>
        <taxon>Ecdysozoa</taxon>
        <taxon>Arthropoda</taxon>
        <taxon>Hexapoda</taxon>
        <taxon>Insecta</taxon>
        <taxon>Pterygota</taxon>
        <taxon>Neoptera</taxon>
        <taxon>Endopterygota</taxon>
        <taxon>Diptera</taxon>
        <taxon>Nematocera</taxon>
        <taxon>Culicoidea</taxon>
        <taxon>Culicidae</taxon>
        <taxon>Culicinae</taxon>
        <taxon>Culicini</taxon>
        <taxon>Culex</taxon>
        <taxon>Culex</taxon>
    </lineage>
</organism>
<dbReference type="InterPro" id="IPR032071">
    <property type="entry name" value="DUF4806"/>
</dbReference>
<dbReference type="Pfam" id="PF16064">
    <property type="entry name" value="DUF4806"/>
    <property type="match status" value="1"/>
</dbReference>
<proteinExistence type="predicted"/>
<sequence>MEKSEIERLEEAVRENPYIRDQYVEFLHHKKPRNMTLVQFLPMVFADEALISYNLHGSHASGKSKVSMKGYFIFSSCILEAFDSEGLEMNELCNQLAIAIKQSRNRMRQRTFRAKKSIQKLSTKDQATQ</sequence>